<dbReference type="AlphaFoldDB" id="A0A9P5E1Y6"/>
<reference evidence="1" key="1">
    <citation type="journal article" date="2017" name="Mycologia">
        <title>Fusarium algeriense, sp. nov., a novel toxigenic crown rot pathogen of durum wheat from Algeria is nested in the Fusarium burgessii species complex.</title>
        <authorList>
            <person name="Laraba I."/>
            <person name="Keddad A."/>
            <person name="Boureghda H."/>
            <person name="Abdallah N."/>
            <person name="Vaughan M.M."/>
            <person name="Proctor R.H."/>
            <person name="Busman M."/>
            <person name="O'Donnell K."/>
        </authorList>
    </citation>
    <scope>NUCLEOTIDE SEQUENCE</scope>
    <source>
        <strain evidence="1">NRRL 25174</strain>
    </source>
</reference>
<reference evidence="1" key="2">
    <citation type="submission" date="2020-02" db="EMBL/GenBank/DDBJ databases">
        <title>Identification and distribution of gene clusters putatively required for synthesis of sphingolipid metabolism inhibitors in phylogenetically diverse species of the filamentous fungus Fusarium.</title>
        <authorList>
            <person name="Kim H.-S."/>
            <person name="Busman M."/>
            <person name="Brown D.W."/>
            <person name="Divon H."/>
            <person name="Uhlig S."/>
            <person name="Proctor R.H."/>
        </authorList>
    </citation>
    <scope>NUCLEOTIDE SEQUENCE</scope>
    <source>
        <strain evidence="1">NRRL 25174</strain>
    </source>
</reference>
<keyword evidence="2" id="KW-1185">Reference proteome</keyword>
<dbReference type="OrthoDB" id="5062243at2759"/>
<dbReference type="EMBL" id="PVQB02000082">
    <property type="protein sequence ID" value="KAF4343705.1"/>
    <property type="molecule type" value="Genomic_DNA"/>
</dbReference>
<gene>
    <name evidence="1" type="ORF">FBEOM_2292</name>
</gene>
<protein>
    <submittedName>
        <fullName evidence="1">Uncharacterized protein</fullName>
    </submittedName>
</protein>
<evidence type="ECO:0000313" key="1">
    <source>
        <dbReference type="EMBL" id="KAF4343705.1"/>
    </source>
</evidence>
<comment type="caution">
    <text evidence="1">The sequence shown here is derived from an EMBL/GenBank/DDBJ whole genome shotgun (WGS) entry which is preliminary data.</text>
</comment>
<evidence type="ECO:0000313" key="2">
    <source>
        <dbReference type="Proteomes" id="UP000730481"/>
    </source>
</evidence>
<name>A0A9P5E1Y6_9HYPO</name>
<organism evidence="1 2">
    <name type="scientific">Fusarium beomiforme</name>
    <dbReference type="NCBI Taxonomy" id="44412"/>
    <lineage>
        <taxon>Eukaryota</taxon>
        <taxon>Fungi</taxon>
        <taxon>Dikarya</taxon>
        <taxon>Ascomycota</taxon>
        <taxon>Pezizomycotina</taxon>
        <taxon>Sordariomycetes</taxon>
        <taxon>Hypocreomycetidae</taxon>
        <taxon>Hypocreales</taxon>
        <taxon>Nectriaceae</taxon>
        <taxon>Fusarium</taxon>
        <taxon>Fusarium burgessii species complex</taxon>
    </lineage>
</organism>
<accession>A0A9P5E1Y6</accession>
<sequence length="309" mass="35771">MFQSLKKFICCCLKREKSNQDTGLELLPKPKTFPRFKELPGEIQNLIWGFAVGTGDPRAYFVAVRRDTWCRLSLKQVRPSNLGHYPLPPNGDYDLKLVCRSAYEGITHNWAAYKPEVPVRMELNEFLELGNRVITDNSLEIDAACDLLIIEQWRFFDFYPNGFRGIVHFPIPRWNEPGYNGLEGFQYVAFPVDANPTVNYRPEYLPHVKAIFPNVRTVYLYIEPAMLFPLHGHRTVPMKFFAVDSVEGEEPPLAFKARGRIFYEVCPEKLRSANVPAAHHVRGSQMQRYANDTVPIKFMSWHWAHVASY</sequence>
<dbReference type="Proteomes" id="UP000730481">
    <property type="component" value="Unassembled WGS sequence"/>
</dbReference>
<proteinExistence type="predicted"/>